<keyword evidence="7" id="KW-1185">Reference proteome</keyword>
<evidence type="ECO:0000256" key="1">
    <source>
        <dbReference type="ARBA" id="ARBA00012528"/>
    </source>
</evidence>
<evidence type="ECO:0000313" key="6">
    <source>
        <dbReference type="EMBL" id="SJZ38384.1"/>
    </source>
</evidence>
<organism evidence="6 7">
    <name type="scientific">Trichlorobacter thiogenes</name>
    <dbReference type="NCBI Taxonomy" id="115783"/>
    <lineage>
        <taxon>Bacteria</taxon>
        <taxon>Pseudomonadati</taxon>
        <taxon>Thermodesulfobacteriota</taxon>
        <taxon>Desulfuromonadia</taxon>
        <taxon>Geobacterales</taxon>
        <taxon>Geobacteraceae</taxon>
        <taxon>Trichlorobacter</taxon>
    </lineage>
</organism>
<dbReference type="GO" id="GO:1902201">
    <property type="term" value="P:negative regulation of bacterial-type flagellum-dependent cell motility"/>
    <property type="evidence" value="ECO:0007669"/>
    <property type="project" value="TreeGrafter"/>
</dbReference>
<dbReference type="RefSeq" id="WP_078788672.1">
    <property type="nucleotide sequence ID" value="NZ_FUWR01000001.1"/>
</dbReference>
<gene>
    <name evidence="6" type="ORF">SAMN02745119_00380</name>
</gene>
<dbReference type="EC" id="2.7.7.65" evidence="1"/>
<dbReference type="SMART" id="SM00267">
    <property type="entry name" value="GGDEF"/>
    <property type="match status" value="1"/>
</dbReference>
<dbReference type="InterPro" id="IPR011006">
    <property type="entry name" value="CheY-like_superfamily"/>
</dbReference>
<accession>A0A1T4K7H4</accession>
<evidence type="ECO:0000259" key="4">
    <source>
        <dbReference type="PROSITE" id="PS50110"/>
    </source>
</evidence>
<evidence type="ECO:0000313" key="7">
    <source>
        <dbReference type="Proteomes" id="UP000190102"/>
    </source>
</evidence>
<dbReference type="SMART" id="SM00448">
    <property type="entry name" value="REC"/>
    <property type="match status" value="1"/>
</dbReference>
<dbReference type="Pfam" id="PF00990">
    <property type="entry name" value="GGDEF"/>
    <property type="match status" value="1"/>
</dbReference>
<evidence type="ECO:0000256" key="3">
    <source>
        <dbReference type="PROSITE-ProRule" id="PRU00169"/>
    </source>
</evidence>
<reference evidence="7" key="1">
    <citation type="submission" date="2017-02" db="EMBL/GenBank/DDBJ databases">
        <authorList>
            <person name="Varghese N."/>
            <person name="Submissions S."/>
        </authorList>
    </citation>
    <scope>NUCLEOTIDE SEQUENCE [LARGE SCALE GENOMIC DNA]</scope>
    <source>
        <strain evidence="7">ATCC BAA-34</strain>
    </source>
</reference>
<dbReference type="OrthoDB" id="9778432at2"/>
<dbReference type="STRING" id="115783.SAMN02745119_00380"/>
<keyword evidence="3" id="KW-0597">Phosphoprotein</keyword>
<dbReference type="Gene3D" id="3.30.70.270">
    <property type="match status" value="1"/>
</dbReference>
<dbReference type="SUPFAM" id="SSF52172">
    <property type="entry name" value="CheY-like"/>
    <property type="match status" value="1"/>
</dbReference>
<dbReference type="Gene3D" id="3.40.50.2300">
    <property type="match status" value="1"/>
</dbReference>
<dbReference type="EMBL" id="FUWR01000001">
    <property type="protein sequence ID" value="SJZ38384.1"/>
    <property type="molecule type" value="Genomic_DNA"/>
</dbReference>
<dbReference type="PANTHER" id="PTHR45138:SF9">
    <property type="entry name" value="DIGUANYLATE CYCLASE DGCM-RELATED"/>
    <property type="match status" value="1"/>
</dbReference>
<sequence length="310" mass="35005">MADSVLIIDDSEAVREKIIKTLESRDLFSRFYQAEDGLEGFKKLLASPVDIILCDLEMPRMDGFKFLGMLKGRPEVSDTPVIILTGNDDRELKIKGLEQGACDFITKPFDPEELVARMRVHLKIKHLQDDLKRSNELLLELSNTDHLTGLFNRRFLMEALDKEVQRARRKDGQVALLLLDIDHFKLVNDTHGHLQGDVVLQKVALHIQKELRSYDIAARYGGEEFVAVLPDTSLKEAFNVADRIRLSVQGMRFAGSLSNERVTVSLGVALFPSPCFDDIDGLLRSADEALYQAKERGRNRVIISDPGCKQ</sequence>
<protein>
    <recommendedName>
        <fullName evidence="1">diguanylate cyclase</fullName>
        <ecNumber evidence="1">2.7.7.65</ecNumber>
    </recommendedName>
</protein>
<dbReference type="InterPro" id="IPR029787">
    <property type="entry name" value="Nucleotide_cyclase"/>
</dbReference>
<dbReference type="InterPro" id="IPR043128">
    <property type="entry name" value="Rev_trsase/Diguanyl_cyclase"/>
</dbReference>
<feature type="modified residue" description="4-aspartylphosphate" evidence="3">
    <location>
        <position position="55"/>
    </location>
</feature>
<dbReference type="InterPro" id="IPR001789">
    <property type="entry name" value="Sig_transdc_resp-reg_receiver"/>
</dbReference>
<feature type="domain" description="Response regulatory" evidence="4">
    <location>
        <begin position="4"/>
        <end position="122"/>
    </location>
</feature>
<dbReference type="Proteomes" id="UP000190102">
    <property type="component" value="Unassembled WGS sequence"/>
</dbReference>
<dbReference type="GO" id="GO:0043709">
    <property type="term" value="P:cell adhesion involved in single-species biofilm formation"/>
    <property type="evidence" value="ECO:0007669"/>
    <property type="project" value="TreeGrafter"/>
</dbReference>
<dbReference type="GO" id="GO:0000160">
    <property type="term" value="P:phosphorelay signal transduction system"/>
    <property type="evidence" value="ECO:0007669"/>
    <property type="project" value="InterPro"/>
</dbReference>
<dbReference type="AlphaFoldDB" id="A0A1T4K7H4"/>
<dbReference type="GO" id="GO:0005886">
    <property type="term" value="C:plasma membrane"/>
    <property type="evidence" value="ECO:0007669"/>
    <property type="project" value="TreeGrafter"/>
</dbReference>
<evidence type="ECO:0000259" key="5">
    <source>
        <dbReference type="PROSITE" id="PS50887"/>
    </source>
</evidence>
<dbReference type="CDD" id="cd01949">
    <property type="entry name" value="GGDEF"/>
    <property type="match status" value="1"/>
</dbReference>
<dbReference type="InterPro" id="IPR000160">
    <property type="entry name" value="GGDEF_dom"/>
</dbReference>
<name>A0A1T4K7H4_9BACT</name>
<dbReference type="NCBIfam" id="TIGR00254">
    <property type="entry name" value="GGDEF"/>
    <property type="match status" value="1"/>
</dbReference>
<proteinExistence type="predicted"/>
<comment type="catalytic activity">
    <reaction evidence="2">
        <text>2 GTP = 3',3'-c-di-GMP + 2 diphosphate</text>
        <dbReference type="Rhea" id="RHEA:24898"/>
        <dbReference type="ChEBI" id="CHEBI:33019"/>
        <dbReference type="ChEBI" id="CHEBI:37565"/>
        <dbReference type="ChEBI" id="CHEBI:58805"/>
        <dbReference type="EC" id="2.7.7.65"/>
    </reaction>
</comment>
<dbReference type="GO" id="GO:0052621">
    <property type="term" value="F:diguanylate cyclase activity"/>
    <property type="evidence" value="ECO:0007669"/>
    <property type="project" value="UniProtKB-EC"/>
</dbReference>
<dbReference type="PROSITE" id="PS50887">
    <property type="entry name" value="GGDEF"/>
    <property type="match status" value="1"/>
</dbReference>
<evidence type="ECO:0000256" key="2">
    <source>
        <dbReference type="ARBA" id="ARBA00034247"/>
    </source>
</evidence>
<dbReference type="PROSITE" id="PS50110">
    <property type="entry name" value="RESPONSE_REGULATORY"/>
    <property type="match status" value="1"/>
</dbReference>
<feature type="domain" description="GGDEF" evidence="5">
    <location>
        <begin position="172"/>
        <end position="306"/>
    </location>
</feature>
<dbReference type="PANTHER" id="PTHR45138">
    <property type="entry name" value="REGULATORY COMPONENTS OF SENSORY TRANSDUCTION SYSTEM"/>
    <property type="match status" value="1"/>
</dbReference>
<dbReference type="InterPro" id="IPR050469">
    <property type="entry name" value="Diguanylate_Cyclase"/>
</dbReference>
<dbReference type="SUPFAM" id="SSF55073">
    <property type="entry name" value="Nucleotide cyclase"/>
    <property type="match status" value="1"/>
</dbReference>
<dbReference type="Pfam" id="PF00072">
    <property type="entry name" value="Response_reg"/>
    <property type="match status" value="1"/>
</dbReference>
<dbReference type="FunFam" id="3.30.70.270:FF:000001">
    <property type="entry name" value="Diguanylate cyclase domain protein"/>
    <property type="match status" value="1"/>
</dbReference>